<name>A0A242M9R5_CABSO</name>
<evidence type="ECO:0000313" key="2">
    <source>
        <dbReference type="EMBL" id="OTP67942.1"/>
    </source>
</evidence>
<dbReference type="NCBIfam" id="TIGR03352">
    <property type="entry name" value="VI_chp_3"/>
    <property type="match status" value="1"/>
</dbReference>
<evidence type="ECO:0000256" key="1">
    <source>
        <dbReference type="SAM" id="MobiDB-lite"/>
    </source>
</evidence>
<dbReference type="PANTHER" id="PTHR37625:SF4">
    <property type="entry name" value="OUTER MEMBRANE LIPOPROTEIN"/>
    <property type="match status" value="1"/>
</dbReference>
<dbReference type="EMBL" id="NBTY01000182">
    <property type="protein sequence ID" value="OTP67942.1"/>
    <property type="molecule type" value="Genomic_DNA"/>
</dbReference>
<dbReference type="InterPro" id="IPR038706">
    <property type="entry name" value="Type_VI_SciN-like_sf"/>
</dbReference>
<evidence type="ECO:0000313" key="3">
    <source>
        <dbReference type="Proteomes" id="UP000194546"/>
    </source>
</evidence>
<dbReference type="AlphaFoldDB" id="A0A242M9R5"/>
<reference evidence="2 3" key="1">
    <citation type="submission" date="2017-03" db="EMBL/GenBank/DDBJ databases">
        <title>Genome analysis of strain PAMC 26510.</title>
        <authorList>
            <person name="Oh H.-M."/>
            <person name="Yang J.-A."/>
        </authorList>
    </citation>
    <scope>NUCLEOTIDE SEQUENCE [LARGE SCALE GENOMIC DNA]</scope>
    <source>
        <strain evidence="2 3">PAMC 26510</strain>
    </source>
</reference>
<protein>
    <submittedName>
        <fullName evidence="2">Type VI secretion lipoprotein/VasD</fullName>
    </submittedName>
</protein>
<sequence length="193" mass="21355">MDAAKWAFTTQVKAMNLDLISRSSLNTNGAGQSLSTVLRVYQLKTPQAFEQLDYAQLQSNDLDALKPDLLTTTDVVLRPNANASISEPMNDDTEYVAIVAFFREDNQRATWRMVLPRKQWKQSDPVRIEVKDSSMALIGKGPQAVKQQATVRSTPRPALDPQPTKTVVTAQGTVPKPAGKLTSSLDDWTRPVD</sequence>
<comment type="caution">
    <text evidence="2">The sequence shown here is derived from an EMBL/GenBank/DDBJ whole genome shotgun (WGS) entry which is preliminary data.</text>
</comment>
<keyword evidence="2" id="KW-0449">Lipoprotein</keyword>
<feature type="region of interest" description="Disordered" evidence="1">
    <location>
        <begin position="146"/>
        <end position="193"/>
    </location>
</feature>
<dbReference type="Gene3D" id="2.60.40.4150">
    <property type="entry name" value="Type VI secretion system, lipoprotein SciN"/>
    <property type="match status" value="1"/>
</dbReference>
<feature type="compositionally biased region" description="Polar residues" evidence="1">
    <location>
        <begin position="163"/>
        <end position="172"/>
    </location>
</feature>
<dbReference type="Proteomes" id="UP000194546">
    <property type="component" value="Unassembled WGS sequence"/>
</dbReference>
<gene>
    <name evidence="2" type="ORF">PAMC26510_29850</name>
</gene>
<dbReference type="PANTHER" id="PTHR37625">
    <property type="entry name" value="OUTER MEMBRANE LIPOPROTEIN-RELATED"/>
    <property type="match status" value="1"/>
</dbReference>
<accession>A0A242M9R5</accession>
<organism evidence="2 3">
    <name type="scientific">Caballeronia sordidicola</name>
    <name type="common">Burkholderia sordidicola</name>
    <dbReference type="NCBI Taxonomy" id="196367"/>
    <lineage>
        <taxon>Bacteria</taxon>
        <taxon>Pseudomonadati</taxon>
        <taxon>Pseudomonadota</taxon>
        <taxon>Betaproteobacteria</taxon>
        <taxon>Burkholderiales</taxon>
        <taxon>Burkholderiaceae</taxon>
        <taxon>Caballeronia</taxon>
    </lineage>
</organism>
<proteinExistence type="predicted"/>
<dbReference type="InterPro" id="IPR017734">
    <property type="entry name" value="T6SS_SciN"/>
</dbReference>
<dbReference type="Pfam" id="PF12790">
    <property type="entry name" value="T6SS-SciN"/>
    <property type="match status" value="1"/>
</dbReference>